<evidence type="ECO:0000313" key="2">
    <source>
        <dbReference type="Proteomes" id="UP000297540"/>
    </source>
</evidence>
<proteinExistence type="predicted"/>
<keyword evidence="2" id="KW-1185">Reference proteome</keyword>
<gene>
    <name evidence="1" type="ORF">E2R66_20195</name>
</gene>
<dbReference type="AlphaFoldDB" id="A0A4Y8S9L5"/>
<reference evidence="1 2" key="1">
    <citation type="journal article" date="2017" name="Int. J. Syst. Evol. Microbiol.">
        <title>Mucilaginibacterpsychrotolerans sp. nov., isolated from peatlands.</title>
        <authorList>
            <person name="Deng Y."/>
            <person name="Shen L."/>
            <person name="Xu B."/>
            <person name="Liu Y."/>
            <person name="Gu Z."/>
            <person name="Liu H."/>
            <person name="Zhou Y."/>
        </authorList>
    </citation>
    <scope>NUCLEOTIDE SEQUENCE [LARGE SCALE GENOMIC DNA]</scope>
    <source>
        <strain evidence="1 2">NH7-4</strain>
    </source>
</reference>
<dbReference type="OrthoDB" id="799417at2"/>
<organism evidence="1 2">
    <name type="scientific">Mucilaginibacter psychrotolerans</name>
    <dbReference type="NCBI Taxonomy" id="1524096"/>
    <lineage>
        <taxon>Bacteria</taxon>
        <taxon>Pseudomonadati</taxon>
        <taxon>Bacteroidota</taxon>
        <taxon>Sphingobacteriia</taxon>
        <taxon>Sphingobacteriales</taxon>
        <taxon>Sphingobacteriaceae</taxon>
        <taxon>Mucilaginibacter</taxon>
    </lineage>
</organism>
<comment type="caution">
    <text evidence="1">The sequence shown here is derived from an EMBL/GenBank/DDBJ whole genome shotgun (WGS) entry which is preliminary data.</text>
</comment>
<accession>A0A4Y8S9L5</accession>
<name>A0A4Y8S9L5_9SPHI</name>
<dbReference type="EMBL" id="SOZE01000024">
    <property type="protein sequence ID" value="TFF35066.1"/>
    <property type="molecule type" value="Genomic_DNA"/>
</dbReference>
<dbReference type="Proteomes" id="UP000297540">
    <property type="component" value="Unassembled WGS sequence"/>
</dbReference>
<sequence>MVLVLKEGATKEDISKIEKKFFQKKSKGGFDAKKYNGIMPFLEDALVIQKKMRDEWERNIAEF</sequence>
<dbReference type="RefSeq" id="WP_133233970.1">
    <property type="nucleotide sequence ID" value="NZ_SOZE01000024.1"/>
</dbReference>
<evidence type="ECO:0000313" key="1">
    <source>
        <dbReference type="EMBL" id="TFF35066.1"/>
    </source>
</evidence>
<protein>
    <submittedName>
        <fullName evidence="1">Uncharacterized protein</fullName>
    </submittedName>
</protein>